<keyword evidence="3" id="KW-0723">Serine/threonine-protein kinase</keyword>
<feature type="region of interest" description="Disordered" evidence="10">
    <location>
        <begin position="1034"/>
        <end position="1062"/>
    </location>
</feature>
<keyword evidence="7" id="KW-0067">ATP-binding</keyword>
<feature type="region of interest" description="Disordered" evidence="10">
    <location>
        <begin position="1755"/>
        <end position="1779"/>
    </location>
</feature>
<keyword evidence="12" id="KW-1185">Reference proteome</keyword>
<dbReference type="InterPro" id="IPR056865">
    <property type="entry name" value="CCTL2_WNK"/>
</dbReference>
<evidence type="ECO:0000256" key="5">
    <source>
        <dbReference type="ARBA" id="ARBA00022741"/>
    </source>
</evidence>
<dbReference type="InterPro" id="IPR050588">
    <property type="entry name" value="WNK_Ser-Thr_kinase"/>
</dbReference>
<feature type="region of interest" description="Disordered" evidence="10">
    <location>
        <begin position="33"/>
        <end position="144"/>
    </location>
</feature>
<dbReference type="Pfam" id="PF00069">
    <property type="entry name" value="Pkinase"/>
    <property type="match status" value="1"/>
</dbReference>
<gene>
    <name evidence="13" type="primary">LOC106467420</name>
</gene>
<evidence type="ECO:0000256" key="3">
    <source>
        <dbReference type="ARBA" id="ARBA00022527"/>
    </source>
</evidence>
<comment type="catalytic activity">
    <reaction evidence="8">
        <text>L-threonyl-[protein] + ATP = O-phospho-L-threonyl-[protein] + ADP + H(+)</text>
        <dbReference type="Rhea" id="RHEA:46608"/>
        <dbReference type="Rhea" id="RHEA-COMP:11060"/>
        <dbReference type="Rhea" id="RHEA-COMP:11605"/>
        <dbReference type="ChEBI" id="CHEBI:15378"/>
        <dbReference type="ChEBI" id="CHEBI:30013"/>
        <dbReference type="ChEBI" id="CHEBI:30616"/>
        <dbReference type="ChEBI" id="CHEBI:61977"/>
        <dbReference type="ChEBI" id="CHEBI:456216"/>
        <dbReference type="EC" id="2.7.11.1"/>
    </reaction>
</comment>
<evidence type="ECO:0000313" key="12">
    <source>
        <dbReference type="Proteomes" id="UP000694941"/>
    </source>
</evidence>
<evidence type="ECO:0000256" key="6">
    <source>
        <dbReference type="ARBA" id="ARBA00022777"/>
    </source>
</evidence>
<dbReference type="Gene3D" id="1.10.510.10">
    <property type="entry name" value="Transferase(Phosphotransferase) domain 1"/>
    <property type="match status" value="1"/>
</dbReference>
<evidence type="ECO:0000256" key="4">
    <source>
        <dbReference type="ARBA" id="ARBA00022679"/>
    </source>
</evidence>
<reference evidence="13" key="1">
    <citation type="submission" date="2025-08" db="UniProtKB">
        <authorList>
            <consortium name="RefSeq"/>
        </authorList>
    </citation>
    <scope>IDENTIFICATION</scope>
    <source>
        <tissue evidence="13">Muscle</tissue>
    </source>
</reference>
<feature type="compositionally biased region" description="Basic residues" evidence="10">
    <location>
        <begin position="1755"/>
        <end position="1765"/>
    </location>
</feature>
<dbReference type="EC" id="2.7.11.1" evidence="2"/>
<dbReference type="PANTHER" id="PTHR13902">
    <property type="entry name" value="SERINE/THREONINE-PROTEIN KINASE WNK WITH NO LYSINE -RELATED"/>
    <property type="match status" value="1"/>
</dbReference>
<keyword evidence="5" id="KW-0547">Nucleotide-binding</keyword>
<evidence type="ECO:0000256" key="2">
    <source>
        <dbReference type="ARBA" id="ARBA00012513"/>
    </source>
</evidence>
<dbReference type="SMART" id="SM00220">
    <property type="entry name" value="S_TKc"/>
    <property type="match status" value="1"/>
</dbReference>
<feature type="compositionally biased region" description="Basic and acidic residues" evidence="10">
    <location>
        <begin position="77"/>
        <end position="89"/>
    </location>
</feature>
<dbReference type="GeneID" id="106467420"/>
<evidence type="ECO:0000256" key="8">
    <source>
        <dbReference type="ARBA" id="ARBA00047899"/>
    </source>
</evidence>
<dbReference type="PROSITE" id="PS00108">
    <property type="entry name" value="PROTEIN_KINASE_ST"/>
    <property type="match status" value="1"/>
</dbReference>
<dbReference type="Gene3D" id="3.30.200.20">
    <property type="entry name" value="Phosphorylase Kinase, domain 1"/>
    <property type="match status" value="1"/>
</dbReference>
<comment type="cofactor">
    <cofactor evidence="1">
        <name>Mg(2+)</name>
        <dbReference type="ChEBI" id="CHEBI:18420"/>
    </cofactor>
</comment>
<protein>
    <recommendedName>
        <fullName evidence="2">non-specific serine/threonine protein kinase</fullName>
        <ecNumber evidence="2">2.7.11.1</ecNumber>
    </recommendedName>
</protein>
<evidence type="ECO:0000256" key="7">
    <source>
        <dbReference type="ARBA" id="ARBA00022840"/>
    </source>
</evidence>
<keyword evidence="4" id="KW-0808">Transferase</keyword>
<dbReference type="InterPro" id="IPR008271">
    <property type="entry name" value="Ser/Thr_kinase_AS"/>
</dbReference>
<feature type="compositionally biased region" description="Basic residues" evidence="10">
    <location>
        <begin position="64"/>
        <end position="73"/>
    </location>
</feature>
<feature type="compositionally biased region" description="Polar residues" evidence="10">
    <location>
        <begin position="90"/>
        <end position="100"/>
    </location>
</feature>
<dbReference type="Pfam" id="PF12202">
    <property type="entry name" value="OSR1_C"/>
    <property type="match status" value="1"/>
</dbReference>
<dbReference type="PROSITE" id="PS50011">
    <property type="entry name" value="PROTEIN_KINASE_DOM"/>
    <property type="match status" value="1"/>
</dbReference>
<feature type="compositionally biased region" description="Polar residues" evidence="10">
    <location>
        <begin position="220"/>
        <end position="234"/>
    </location>
</feature>
<dbReference type="InterPro" id="IPR011009">
    <property type="entry name" value="Kinase-like_dom_sf"/>
</dbReference>
<organism evidence="12 13">
    <name type="scientific">Limulus polyphemus</name>
    <name type="common">Atlantic horseshoe crab</name>
    <dbReference type="NCBI Taxonomy" id="6850"/>
    <lineage>
        <taxon>Eukaryota</taxon>
        <taxon>Metazoa</taxon>
        <taxon>Ecdysozoa</taxon>
        <taxon>Arthropoda</taxon>
        <taxon>Chelicerata</taxon>
        <taxon>Merostomata</taxon>
        <taxon>Xiphosura</taxon>
        <taxon>Limulidae</taxon>
        <taxon>Limulus</taxon>
    </lineage>
</organism>
<evidence type="ECO:0000256" key="10">
    <source>
        <dbReference type="SAM" id="MobiDB-lite"/>
    </source>
</evidence>
<dbReference type="RefSeq" id="XP_022251308.1">
    <property type="nucleotide sequence ID" value="XM_022395600.1"/>
</dbReference>
<dbReference type="Proteomes" id="UP000694941">
    <property type="component" value="Unplaced"/>
</dbReference>
<feature type="compositionally biased region" description="Low complexity" evidence="10">
    <location>
        <begin position="49"/>
        <end position="61"/>
    </location>
</feature>
<dbReference type="CDD" id="cd13983">
    <property type="entry name" value="STKc_WNK"/>
    <property type="match status" value="1"/>
</dbReference>
<name>A0ABM1T602_LIMPO</name>
<feature type="region of interest" description="Disordered" evidence="10">
    <location>
        <begin position="216"/>
        <end position="235"/>
    </location>
</feature>
<proteinExistence type="predicted"/>
<sequence>MFRNKFKELSINGNAHKHKTETLATTVDEVKKSGQSSHFCLARSEKGNTPSSRETRTTPSTKCFHSRLTRRFSPRLTEQESSKPERRCPTDQTSGSTKTTISRRRLRSIEGSSQHGGNRSSGGKGAASHASCFISGPTPKDHFKSDLHKTEQLSFNPSKHKNRRVLPSRICSEEPPNSSKETHEVAFLKILSPPRPRHQPCVVRHRQEYVENKIKPSKGISFQQKNDGSKTNILDNDKLDAKKNSRCFPQSKDHLLRRFSFTKTTNIENTKNHLPVEDNLQLGVTSNSGITVNVQEIKYENNFPKFIERTEHQNSGNKDVSFGKHTGHNALRITQKNLEVPVSDSEAKSDSEIAVLKKGFVNEIKIAGAVDSAPEDEAVEARDSSPDGRFLKFEEEVGRGSFKTVYKGLDTATGVAVAWCELQERLKKSTRQRFREEAEMLKGLQHPNIVRFYDYWEVNLLKRKYLVLITELMTSGTLKTYLRRFRKINLKVLKSWCRQILKGLNFLHSRSPPIIHRDLKCDNIFITGTTGSVKIGDLGLATLKNRSFAKSVIGTPEFMAPEMYEEHYDESVDVYAFGMCMLEMATTEYPYSECSGPAQIYKRVVNGIPPQSFVKVENPPLRELISKCTQLKKEERPTVKELLQLDFFQEELGVKVEFVNREKSLTCTEPKVELHLRVLDPKKRKDKHRENEAIQFEFDVEIDNPDEVAQAMQMSGIIMEEDVRIVAMVIRNQIAVFKKERNFYLQKKLKESQSPSQQVNSQPQLHQMELIKHLSQFQQCQYHQQQPPLQDCYTKKSSYQQQQLNQLQGTLKQGYDPATVQTFCHLHEQQRFIEGVENYMAHVHLHYPIKQHNGEASAAVNPESSSHTTAVEGYFPRQDVAQQEHTFSLASIQPVPEQREQGDFRDSCGKQVAHKKIMKRRKTQDRGPRLKVLSVEEGSVVECQLESTKGKNVKFKFDIGDVVPEEISSNLVMTDLLADNYAVMFIEQLRDIIMQVKEHPDQVPIVHVADLTPTAMKPSPTLQYRQENKKIVDFNQTKKPSYGSQESSTLNTPKQDDDQCTVHKPDSQALLSNQHSSSQVDTHSIQPVEPSHVHLVSCSQPQGHGSRSRKQAGQWKKKLYALTHLVCCCDISPMPIPGYLVQHVAQMGSRFIANPVEEHQQCILPASVAVSMPGSGYSSANFTQEKSSLNDHGLNNLRAAGKLHFHCGTADNIVSSVDSAVGSSLSSLNVAEGLYKAGHLDQSSSNASTHHQAQRHLHVPDLSILQQKLAQLTVVPPHGYPGTPASEFTSIKNQQTAVSPQTLFTSSFQNLPPRVYSISTSCGPTISPTSAKEITSQSNAKVQVETVATPDCEIMSSRLPGTFPSQASAQYLDASFFLEKQQYHLLRSQSMTIPRFGSASSGTAIITTQPSRVDADIPCLSFSATESLVSGIYSPISQPNGVTSSWNEAKLMTDGIPSFEMLTQPAIVISQPTSIITTAVPTTIPDLQMSITMAPSSSSYQANGFSHKPVGATNLQDLKLELQKLHGTLCSSASQKAGSNQESYQLCRSVSLPTGVSAPTKQVTNRFSRFHVAPVKDDPLISTSLTSVASSNSVNLEMHVSVSTTMSNFSPSASSQLSQSSFSNFVLPTVLSTSPHPSVSTSGIMLSPSALPVVSQGRFQIQTITDDVTIAAATQAVSSDKKWDANANIVTIAFSSQKSYTTPPKNTLVNNERKDLEPEVVESDDFLQNLLVRQKHEYEELQKRHQMELVAFKHRKKHASPRSGHKRSESASAAFPHRGNFQTGRDFVQGQMHQIAQLSSFQQQGLFSLKQSEEERSWFIPGPLTPEWTALSPVEPYHTPFQHVHSAPSLPVAYPHHPHFSNIPYLRINTLGRAQVERGEHLRPRLLQRSLSHDHSYTFQQIRGRSLVSSHQNLLNKLENLESKDFSQTSHLISGNSDSNMTFYQMNQPQMQEEMKDQKYIHTGYSTSSPVQSQNSNISPVLSPILSPPCFRHIRHPDSTTGPGFASHNISTDVYMTERNGNKNYCDFTYADTSLNQNWLNNTSSFSSRTSPNTYTISQYPSQ</sequence>
<evidence type="ECO:0000259" key="11">
    <source>
        <dbReference type="PROSITE" id="PS50011"/>
    </source>
</evidence>
<dbReference type="InterPro" id="IPR000719">
    <property type="entry name" value="Prot_kinase_dom"/>
</dbReference>
<dbReference type="Gene3D" id="3.10.20.90">
    <property type="entry name" value="Phosphatidylinositol 3-kinase Catalytic Subunit, Chain A, domain 1"/>
    <property type="match status" value="2"/>
</dbReference>
<evidence type="ECO:0000256" key="1">
    <source>
        <dbReference type="ARBA" id="ARBA00001946"/>
    </source>
</evidence>
<comment type="catalytic activity">
    <reaction evidence="9">
        <text>L-seryl-[protein] + ATP = O-phospho-L-seryl-[protein] + ADP + H(+)</text>
        <dbReference type="Rhea" id="RHEA:17989"/>
        <dbReference type="Rhea" id="RHEA-COMP:9863"/>
        <dbReference type="Rhea" id="RHEA-COMP:11604"/>
        <dbReference type="ChEBI" id="CHEBI:15378"/>
        <dbReference type="ChEBI" id="CHEBI:29999"/>
        <dbReference type="ChEBI" id="CHEBI:30616"/>
        <dbReference type="ChEBI" id="CHEBI:83421"/>
        <dbReference type="ChEBI" id="CHEBI:456216"/>
        <dbReference type="EC" id="2.7.11.1"/>
    </reaction>
</comment>
<evidence type="ECO:0000313" key="13">
    <source>
        <dbReference type="RefSeq" id="XP_022251308.1"/>
    </source>
</evidence>
<accession>A0ABM1T602</accession>
<dbReference type="Pfam" id="PF24889">
    <property type="entry name" value="CCTL2_WNK"/>
    <property type="match status" value="1"/>
</dbReference>
<feature type="compositionally biased region" description="Polar residues" evidence="10">
    <location>
        <begin position="1034"/>
        <end position="1053"/>
    </location>
</feature>
<feature type="domain" description="Protein kinase" evidence="11">
    <location>
        <begin position="391"/>
        <end position="648"/>
    </location>
</feature>
<dbReference type="InterPro" id="IPR024678">
    <property type="entry name" value="Kinase_OSR1/WNK_CCT"/>
</dbReference>
<dbReference type="SUPFAM" id="SSF56112">
    <property type="entry name" value="Protein kinase-like (PK-like)"/>
    <property type="match status" value="1"/>
</dbReference>
<keyword evidence="6" id="KW-0418">Kinase</keyword>
<evidence type="ECO:0000256" key="9">
    <source>
        <dbReference type="ARBA" id="ARBA00048679"/>
    </source>
</evidence>